<name>J3LR20_ORYBR</name>
<dbReference type="Gramene" id="OB03G34960.1">
    <property type="protein sequence ID" value="OB03G34960.1"/>
    <property type="gene ID" value="OB03G34960"/>
</dbReference>
<sequence length="53" mass="6618">QRTASLLWDHADYRHQLLYILNKFIDVRIHIFWMQMYEDSCYVKTDFLHTELV</sequence>
<dbReference type="AlphaFoldDB" id="J3LR20"/>
<proteinExistence type="predicted"/>
<reference evidence="1" key="2">
    <citation type="submission" date="2013-04" db="UniProtKB">
        <authorList>
            <consortium name="EnsemblPlants"/>
        </authorList>
    </citation>
    <scope>IDENTIFICATION</scope>
</reference>
<reference evidence="1" key="1">
    <citation type="journal article" date="2013" name="Nat. Commun.">
        <title>Whole-genome sequencing of Oryza brachyantha reveals mechanisms underlying Oryza genome evolution.</title>
        <authorList>
            <person name="Chen J."/>
            <person name="Huang Q."/>
            <person name="Gao D."/>
            <person name="Wang J."/>
            <person name="Lang Y."/>
            <person name="Liu T."/>
            <person name="Li B."/>
            <person name="Bai Z."/>
            <person name="Luis Goicoechea J."/>
            <person name="Liang C."/>
            <person name="Chen C."/>
            <person name="Zhang W."/>
            <person name="Sun S."/>
            <person name="Liao Y."/>
            <person name="Zhang X."/>
            <person name="Yang L."/>
            <person name="Song C."/>
            <person name="Wang M."/>
            <person name="Shi J."/>
            <person name="Liu G."/>
            <person name="Liu J."/>
            <person name="Zhou H."/>
            <person name="Zhou W."/>
            <person name="Yu Q."/>
            <person name="An N."/>
            <person name="Chen Y."/>
            <person name="Cai Q."/>
            <person name="Wang B."/>
            <person name="Liu B."/>
            <person name="Min J."/>
            <person name="Huang Y."/>
            <person name="Wu H."/>
            <person name="Li Z."/>
            <person name="Zhang Y."/>
            <person name="Yin Y."/>
            <person name="Song W."/>
            <person name="Jiang J."/>
            <person name="Jackson S.A."/>
            <person name="Wing R.A."/>
            <person name="Wang J."/>
            <person name="Chen M."/>
        </authorList>
    </citation>
    <scope>NUCLEOTIDE SEQUENCE [LARGE SCALE GENOMIC DNA]</scope>
    <source>
        <strain evidence="1">cv. IRGC 101232</strain>
    </source>
</reference>
<dbReference type="HOGENOM" id="CLU_3074883_0_0_1"/>
<evidence type="ECO:0000313" key="2">
    <source>
        <dbReference type="Proteomes" id="UP000006038"/>
    </source>
</evidence>
<organism evidence="1">
    <name type="scientific">Oryza brachyantha</name>
    <name type="common">malo sina</name>
    <dbReference type="NCBI Taxonomy" id="4533"/>
    <lineage>
        <taxon>Eukaryota</taxon>
        <taxon>Viridiplantae</taxon>
        <taxon>Streptophyta</taxon>
        <taxon>Embryophyta</taxon>
        <taxon>Tracheophyta</taxon>
        <taxon>Spermatophyta</taxon>
        <taxon>Magnoliopsida</taxon>
        <taxon>Liliopsida</taxon>
        <taxon>Poales</taxon>
        <taxon>Poaceae</taxon>
        <taxon>BOP clade</taxon>
        <taxon>Oryzoideae</taxon>
        <taxon>Oryzeae</taxon>
        <taxon>Oryzinae</taxon>
        <taxon>Oryza</taxon>
    </lineage>
</organism>
<dbReference type="EnsemblPlants" id="OB03G34960.1">
    <property type="protein sequence ID" value="OB03G34960.1"/>
    <property type="gene ID" value="OB03G34960"/>
</dbReference>
<keyword evidence="2" id="KW-1185">Reference proteome</keyword>
<protein>
    <submittedName>
        <fullName evidence="1">Uncharacterized protein</fullName>
    </submittedName>
</protein>
<dbReference type="Proteomes" id="UP000006038">
    <property type="component" value="Chromosome 3"/>
</dbReference>
<accession>J3LR20</accession>
<evidence type="ECO:0000313" key="1">
    <source>
        <dbReference type="EnsemblPlants" id="OB03G34960.1"/>
    </source>
</evidence>